<dbReference type="EC" id="6.3.4.21" evidence="3 7"/>
<dbReference type="InterPro" id="IPR041525">
    <property type="entry name" value="N/Namide_PRibTrfase"/>
</dbReference>
<evidence type="ECO:0000256" key="3">
    <source>
        <dbReference type="ARBA" id="ARBA00013236"/>
    </source>
</evidence>
<dbReference type="NCBIfam" id="TIGR01514">
    <property type="entry name" value="NAPRTase"/>
    <property type="match status" value="1"/>
</dbReference>
<dbReference type="eggNOG" id="COG1488">
    <property type="taxonomic scope" value="Bacteria"/>
</dbReference>
<dbReference type="NCBIfam" id="NF003704">
    <property type="entry name" value="PRK05321.1"/>
    <property type="match status" value="1"/>
</dbReference>
<keyword evidence="5 7" id="KW-0436">Ligase</keyword>
<dbReference type="InterPro" id="IPR040727">
    <property type="entry name" value="NAPRTase_N"/>
</dbReference>
<dbReference type="AlphaFoldDB" id="A0A077FAR9"/>
<dbReference type="GO" id="GO:0034355">
    <property type="term" value="P:NAD+ biosynthetic process via the salvage pathway"/>
    <property type="evidence" value="ECO:0007669"/>
    <property type="project" value="TreeGrafter"/>
</dbReference>
<comment type="PTM">
    <text evidence="7 8">Transiently phosphorylated on a His residue during the reaction cycle. Phosphorylation strongly increases the affinity for substrates and increases the rate of nicotinate D-ribonucleotide production. Dephosphorylation regenerates the low-affinity form of the enzyme, leading to product release.</text>
</comment>
<dbReference type="PIRSF" id="PIRSF000484">
    <property type="entry name" value="NAPRT"/>
    <property type="match status" value="1"/>
</dbReference>
<comment type="catalytic activity">
    <reaction evidence="7 8">
        <text>5-phospho-alpha-D-ribose 1-diphosphate + nicotinate + ATP + H2O = nicotinate beta-D-ribonucleotide + ADP + phosphate + diphosphate</text>
        <dbReference type="Rhea" id="RHEA:36163"/>
        <dbReference type="ChEBI" id="CHEBI:15377"/>
        <dbReference type="ChEBI" id="CHEBI:30616"/>
        <dbReference type="ChEBI" id="CHEBI:32544"/>
        <dbReference type="ChEBI" id="CHEBI:33019"/>
        <dbReference type="ChEBI" id="CHEBI:43474"/>
        <dbReference type="ChEBI" id="CHEBI:57502"/>
        <dbReference type="ChEBI" id="CHEBI:58017"/>
        <dbReference type="ChEBI" id="CHEBI:456216"/>
        <dbReference type="EC" id="6.3.4.21"/>
    </reaction>
</comment>
<dbReference type="HOGENOM" id="CLU_030991_1_0_6"/>
<dbReference type="Pfam" id="PF04095">
    <property type="entry name" value="NAPRTase"/>
    <property type="match status" value="1"/>
</dbReference>
<dbReference type="InterPro" id="IPR006406">
    <property type="entry name" value="Nic_PRibTrfase"/>
</dbReference>
<evidence type="ECO:0000256" key="7">
    <source>
        <dbReference type="HAMAP-Rule" id="MF_00570"/>
    </source>
</evidence>
<evidence type="ECO:0000256" key="4">
    <source>
        <dbReference type="ARBA" id="ARBA00022553"/>
    </source>
</evidence>
<dbReference type="GO" id="GO:0005829">
    <property type="term" value="C:cytosol"/>
    <property type="evidence" value="ECO:0007669"/>
    <property type="project" value="TreeGrafter"/>
</dbReference>
<organism evidence="11 12">
    <name type="scientific">Pseudomonas alkylphenolica</name>
    <dbReference type="NCBI Taxonomy" id="237609"/>
    <lineage>
        <taxon>Bacteria</taxon>
        <taxon>Pseudomonadati</taxon>
        <taxon>Pseudomonadota</taxon>
        <taxon>Gammaproteobacteria</taxon>
        <taxon>Pseudomonadales</taxon>
        <taxon>Pseudomonadaceae</taxon>
        <taxon>Pseudomonas</taxon>
    </lineage>
</organism>
<proteinExistence type="inferred from homology"/>
<comment type="pathway">
    <text evidence="1 7 8">Cofactor biosynthesis; NAD(+) biosynthesis; nicotinate D-ribonucleotide from nicotinate: step 1/1.</text>
</comment>
<evidence type="ECO:0000259" key="9">
    <source>
        <dbReference type="Pfam" id="PF04095"/>
    </source>
</evidence>
<keyword evidence="11" id="KW-0808">Transferase</keyword>
<feature type="modified residue" description="Phosphohistidine; by autocatalysis" evidence="7">
    <location>
        <position position="225"/>
    </location>
</feature>
<name>A0A077FAR9_9PSED</name>
<keyword evidence="6 7" id="KW-0662">Pyridine nucleotide biosynthesis</keyword>
<evidence type="ECO:0000259" key="10">
    <source>
        <dbReference type="Pfam" id="PF17767"/>
    </source>
</evidence>
<evidence type="ECO:0000256" key="5">
    <source>
        <dbReference type="ARBA" id="ARBA00022598"/>
    </source>
</evidence>
<evidence type="ECO:0000256" key="6">
    <source>
        <dbReference type="ARBA" id="ARBA00022642"/>
    </source>
</evidence>
<comment type="similarity">
    <text evidence="2 7 8">Belongs to the NAPRTase family.</text>
</comment>
<evidence type="ECO:0000256" key="2">
    <source>
        <dbReference type="ARBA" id="ARBA00010897"/>
    </source>
</evidence>
<dbReference type="InterPro" id="IPR036068">
    <property type="entry name" value="Nicotinate_pribotase-like_C"/>
</dbReference>
<accession>A0A077FAR9</accession>
<dbReference type="Proteomes" id="UP000028931">
    <property type="component" value="Chromosome"/>
</dbReference>
<evidence type="ECO:0000313" key="12">
    <source>
        <dbReference type="Proteomes" id="UP000028931"/>
    </source>
</evidence>
<dbReference type="RefSeq" id="WP_038612426.1">
    <property type="nucleotide sequence ID" value="NZ_CP009048.1"/>
</dbReference>
<dbReference type="KEGG" id="palk:PSAKL28_32370"/>
<sequence>MESVFDYNKPIVRSPTDDDFYKLTMGQAIYHSYPAADSEWALRVRSNEDLTPYISEIREAIEQLQELHSTQDMLRHLRAIPFMKHDYVDYLEDFRLKPRFVKVGKANGQLEIRARGPWVGISPFEIKILAIVSEIRNRHVYPDLSMEQVRESLYRKFDWLKANASADELADFKVADFGTRRRISFKSQEEVVKTMMRDFPGVFVGTSNVHLARELDIKAIGTNAHEWYQAHQQLGPRLIDSQKAALDGWVKEYRGDVGVCLTDVINQDAFLADFDAYYAKLFDGCRHDSGNPLAWGERMIAHYESLRIDPRSKTLIFSDGLNLGDRSLEILRHFRGRINVSFGIGTDLTNGVEGVKPLSIVMKMVTCQGQPVAKISDAPGKSQCESPEYLSYLKQVFNVKEGQQ</sequence>
<dbReference type="Gene3D" id="3.20.140.10">
    <property type="entry name" value="nicotinate phosphoribosyltransferase"/>
    <property type="match status" value="1"/>
</dbReference>
<dbReference type="Pfam" id="PF17767">
    <property type="entry name" value="NAPRTase_N"/>
    <property type="match status" value="1"/>
</dbReference>
<reference evidence="11 12" key="1">
    <citation type="submission" date="2014-07" db="EMBL/GenBank/DDBJ databases">
        <authorList>
            <person name="Lee K."/>
            <person name="Lim J.Y."/>
            <person name="Hwang I."/>
        </authorList>
    </citation>
    <scope>NUCLEOTIDE SEQUENCE [LARGE SCALE GENOMIC DNA]</scope>
    <source>
        <strain evidence="11 12">KL28</strain>
    </source>
</reference>
<evidence type="ECO:0000256" key="8">
    <source>
        <dbReference type="RuleBase" id="RU003838"/>
    </source>
</evidence>
<dbReference type="InterPro" id="IPR007229">
    <property type="entry name" value="Nic_PRibTrfase-Fam"/>
</dbReference>
<gene>
    <name evidence="7" type="primary">pncB</name>
    <name evidence="11" type="ORF">PSAKL28_32370</name>
</gene>
<feature type="domain" description="Nicotinate phosphoribosyltransferase N-terminal" evidence="10">
    <location>
        <begin position="17"/>
        <end position="133"/>
    </location>
</feature>
<keyword evidence="4 7" id="KW-0597">Phosphoprotein</keyword>
<dbReference type="SUPFAM" id="SSF54675">
    <property type="entry name" value="Nicotinate/Quinolinate PRTase N-terminal domain-like"/>
    <property type="match status" value="1"/>
</dbReference>
<dbReference type="GO" id="GO:0016757">
    <property type="term" value="F:glycosyltransferase activity"/>
    <property type="evidence" value="ECO:0007669"/>
    <property type="project" value="UniProtKB-KW"/>
</dbReference>
<dbReference type="SUPFAM" id="SSF51690">
    <property type="entry name" value="Nicotinate/Quinolinate PRTase C-terminal domain-like"/>
    <property type="match status" value="1"/>
</dbReference>
<dbReference type="OrthoDB" id="9771406at2"/>
<evidence type="ECO:0000256" key="1">
    <source>
        <dbReference type="ARBA" id="ARBA00004952"/>
    </source>
</evidence>
<dbReference type="EMBL" id="CP009048">
    <property type="protein sequence ID" value="AIL62403.1"/>
    <property type="molecule type" value="Genomic_DNA"/>
</dbReference>
<keyword evidence="11" id="KW-0328">Glycosyltransferase</keyword>
<dbReference type="UniPathway" id="UPA00253">
    <property type="reaction ID" value="UER00457"/>
</dbReference>
<evidence type="ECO:0000313" key="11">
    <source>
        <dbReference type="EMBL" id="AIL62403.1"/>
    </source>
</evidence>
<dbReference type="GO" id="GO:0004516">
    <property type="term" value="F:nicotinate phosphoribosyltransferase activity"/>
    <property type="evidence" value="ECO:0007669"/>
    <property type="project" value="UniProtKB-UniRule"/>
</dbReference>
<protein>
    <recommendedName>
        <fullName evidence="3 7">Nicotinate phosphoribosyltransferase</fullName>
        <shortName evidence="7">NAPRTase</shortName>
        <ecNumber evidence="3 7">6.3.4.21</ecNumber>
    </recommendedName>
</protein>
<dbReference type="PANTHER" id="PTHR11098:SF1">
    <property type="entry name" value="NICOTINATE PHOSPHORIBOSYLTRANSFERASE"/>
    <property type="match status" value="1"/>
</dbReference>
<dbReference type="HAMAP" id="MF_00570">
    <property type="entry name" value="NAPRTase"/>
    <property type="match status" value="1"/>
</dbReference>
<feature type="domain" description="Nicotinate/nicotinamide phosphoribosyltransferase" evidence="9">
    <location>
        <begin position="172"/>
        <end position="400"/>
    </location>
</feature>
<comment type="function">
    <text evidence="7 8">Catalyzes the synthesis of beta-nicotinate D-ribonucleotide from nicotinate and 5-phospho-D-ribose 1-phosphate at the expense of ATP.</text>
</comment>
<dbReference type="PANTHER" id="PTHR11098">
    <property type="entry name" value="NICOTINATE PHOSPHORIBOSYLTRANSFERASE"/>
    <property type="match status" value="1"/>
</dbReference>